<evidence type="ECO:0000256" key="3">
    <source>
        <dbReference type="ARBA" id="ARBA00022989"/>
    </source>
</evidence>
<evidence type="ECO:0000313" key="8">
    <source>
        <dbReference type="Proteomes" id="UP000646053"/>
    </source>
</evidence>
<keyword evidence="2 5" id="KW-0812">Transmembrane</keyword>
<evidence type="ECO:0000259" key="6">
    <source>
        <dbReference type="PROSITE" id="PS50928"/>
    </source>
</evidence>
<dbReference type="EMBL" id="WVIE01000013">
    <property type="protein sequence ID" value="NDJ18101.1"/>
    <property type="molecule type" value="Genomic_DNA"/>
</dbReference>
<keyword evidence="8" id="KW-1185">Reference proteome</keyword>
<comment type="caution">
    <text evidence="7">The sequence shown here is derived from an EMBL/GenBank/DDBJ whole genome shotgun (WGS) entry which is preliminary data.</text>
</comment>
<feature type="transmembrane region" description="Helical" evidence="5">
    <location>
        <begin position="12"/>
        <end position="34"/>
    </location>
</feature>
<evidence type="ECO:0000256" key="5">
    <source>
        <dbReference type="RuleBase" id="RU363032"/>
    </source>
</evidence>
<evidence type="ECO:0000256" key="4">
    <source>
        <dbReference type="ARBA" id="ARBA00023136"/>
    </source>
</evidence>
<name>A0A8J7Z597_9CYAN</name>
<evidence type="ECO:0000313" key="7">
    <source>
        <dbReference type="EMBL" id="NDJ18101.1"/>
    </source>
</evidence>
<dbReference type="GO" id="GO:0055085">
    <property type="term" value="P:transmembrane transport"/>
    <property type="evidence" value="ECO:0007669"/>
    <property type="project" value="InterPro"/>
</dbReference>
<keyword evidence="3 5" id="KW-1133">Transmembrane helix</keyword>
<dbReference type="RefSeq" id="WP_162423628.1">
    <property type="nucleotide sequence ID" value="NZ_WVIE01000013.1"/>
</dbReference>
<feature type="transmembrane region" description="Helical" evidence="5">
    <location>
        <begin position="293"/>
        <end position="319"/>
    </location>
</feature>
<dbReference type="PANTHER" id="PTHR43839:SF1">
    <property type="entry name" value="OPPC IN A BINDING PROTEIN-DEPENDENT TRANSPORT SYSTEM"/>
    <property type="match status" value="1"/>
</dbReference>
<feature type="transmembrane region" description="Helical" evidence="5">
    <location>
        <begin position="169"/>
        <end position="195"/>
    </location>
</feature>
<dbReference type="PROSITE" id="PS50928">
    <property type="entry name" value="ABC_TM1"/>
    <property type="match status" value="1"/>
</dbReference>
<dbReference type="CDD" id="cd06261">
    <property type="entry name" value="TM_PBP2"/>
    <property type="match status" value="1"/>
</dbReference>
<gene>
    <name evidence="7" type="ORF">GS601_12510</name>
</gene>
<protein>
    <submittedName>
        <fullName evidence="7">ABC transporter permease subunit</fullName>
    </submittedName>
</protein>
<dbReference type="Proteomes" id="UP000646053">
    <property type="component" value="Unassembled WGS sequence"/>
</dbReference>
<reference evidence="7" key="1">
    <citation type="submission" date="2019-12" db="EMBL/GenBank/DDBJ databases">
        <title>High-Quality draft genome sequences of three cyanobacteria isolated from the limestone walls of the Old Cathedral of Coimbra.</title>
        <authorList>
            <person name="Tiago I."/>
            <person name="Soares F."/>
            <person name="Portugal A."/>
        </authorList>
    </citation>
    <scope>NUCLEOTIDE SEQUENCE</scope>
    <source>
        <strain evidence="7">A</strain>
    </source>
</reference>
<comment type="similarity">
    <text evidence="5">Belongs to the binding-protein-dependent transport system permease family.</text>
</comment>
<dbReference type="InterPro" id="IPR035906">
    <property type="entry name" value="MetI-like_sf"/>
</dbReference>
<accession>A0A8J7Z597</accession>
<feature type="domain" description="ABC transmembrane type-1" evidence="6">
    <location>
        <begin position="167"/>
        <end position="364"/>
    </location>
</feature>
<proteinExistence type="inferred from homology"/>
<feature type="transmembrane region" description="Helical" evidence="5">
    <location>
        <begin position="344"/>
        <end position="364"/>
    </location>
</feature>
<dbReference type="PANTHER" id="PTHR43839">
    <property type="entry name" value="OPPC IN A BINDING PROTEIN-DEPENDENT TRANSPORT SYSTEM"/>
    <property type="match status" value="1"/>
</dbReference>
<dbReference type="SUPFAM" id="SSF161098">
    <property type="entry name" value="MetI-like"/>
    <property type="match status" value="1"/>
</dbReference>
<evidence type="ECO:0000256" key="2">
    <source>
        <dbReference type="ARBA" id="ARBA00022692"/>
    </source>
</evidence>
<sequence>MNWWQKLKRNPLARYGALLLLVFYVAVIGAEFVAPYDPYVSQIDGALLPPTEVYWANQNGEFIGPHVYPTIQGPIDIETGERNLIVDRSAPSPIRLFVPGDPYRLFQLRLPLPTQFSLSDPRFEEIEIFPGIPGNLHLFGTIGSARWNVLGTDEQARDQFSRLLFGGRISLSIGLVGIALSFPLGMLVGGISGYFGGWLDAGLMRFVEVLMTIPDIYLLVALAAVLPPGLSSAQRFLLIILITSFISWASLARVIRGQVLSIKEQEFVQASRAMGGKPLYIIVRHVLPQTATYVIISATLRIPGFIVAESVLSLIGLGIQQPDPSWGNMLSLATNASILVLQPWLIWPPALLIVLTVLAFNLLGDGLRDALDPRSLQQR</sequence>
<dbReference type="Gene3D" id="1.10.3720.10">
    <property type="entry name" value="MetI-like"/>
    <property type="match status" value="1"/>
</dbReference>
<evidence type="ECO:0000256" key="1">
    <source>
        <dbReference type="ARBA" id="ARBA00004141"/>
    </source>
</evidence>
<keyword evidence="4 5" id="KW-0472">Membrane</keyword>
<dbReference type="AlphaFoldDB" id="A0A8J7Z597"/>
<feature type="transmembrane region" description="Helical" evidence="5">
    <location>
        <begin position="207"/>
        <end position="230"/>
    </location>
</feature>
<keyword evidence="5" id="KW-0813">Transport</keyword>
<organism evidence="7 8">
    <name type="scientific">Myxacorys almedinensis A</name>
    <dbReference type="NCBI Taxonomy" id="2690445"/>
    <lineage>
        <taxon>Bacteria</taxon>
        <taxon>Bacillati</taxon>
        <taxon>Cyanobacteriota</taxon>
        <taxon>Cyanophyceae</taxon>
        <taxon>Leptolyngbyales</taxon>
        <taxon>Leptolyngbyaceae</taxon>
        <taxon>Myxacorys</taxon>
        <taxon>Myxacorys almedinensis</taxon>
    </lineage>
</organism>
<feature type="transmembrane region" description="Helical" evidence="5">
    <location>
        <begin position="236"/>
        <end position="255"/>
    </location>
</feature>
<dbReference type="Pfam" id="PF00528">
    <property type="entry name" value="BPD_transp_1"/>
    <property type="match status" value="1"/>
</dbReference>
<comment type="subcellular location">
    <subcellularLocation>
        <location evidence="5">Cell membrane</location>
        <topology evidence="5">Multi-pass membrane protein</topology>
    </subcellularLocation>
    <subcellularLocation>
        <location evidence="1">Membrane</location>
        <topology evidence="1">Multi-pass membrane protein</topology>
    </subcellularLocation>
</comment>
<dbReference type="InterPro" id="IPR000515">
    <property type="entry name" value="MetI-like"/>
</dbReference>
<dbReference type="InterPro" id="IPR025966">
    <property type="entry name" value="OppC_N"/>
</dbReference>
<dbReference type="Pfam" id="PF12911">
    <property type="entry name" value="OppC_N"/>
    <property type="match status" value="1"/>
</dbReference>
<dbReference type="GO" id="GO:0005886">
    <property type="term" value="C:plasma membrane"/>
    <property type="evidence" value="ECO:0007669"/>
    <property type="project" value="UniProtKB-SubCell"/>
</dbReference>